<evidence type="ECO:0000313" key="3">
    <source>
        <dbReference type="Proteomes" id="UP001152888"/>
    </source>
</evidence>
<dbReference type="AlphaFoldDB" id="A0A9P0L3Z4"/>
<protein>
    <submittedName>
        <fullName evidence="2">Uncharacterized protein</fullName>
    </submittedName>
</protein>
<reference evidence="2" key="1">
    <citation type="submission" date="2022-03" db="EMBL/GenBank/DDBJ databases">
        <authorList>
            <person name="Sayadi A."/>
        </authorList>
    </citation>
    <scope>NUCLEOTIDE SEQUENCE</scope>
</reference>
<comment type="caution">
    <text evidence="2">The sequence shown here is derived from an EMBL/GenBank/DDBJ whole genome shotgun (WGS) entry which is preliminary data.</text>
</comment>
<proteinExistence type="predicted"/>
<dbReference type="OrthoDB" id="7613962at2759"/>
<feature type="region of interest" description="Disordered" evidence="1">
    <location>
        <begin position="17"/>
        <end position="91"/>
    </location>
</feature>
<evidence type="ECO:0000313" key="2">
    <source>
        <dbReference type="EMBL" id="CAH1990318.1"/>
    </source>
</evidence>
<accession>A0A9P0L3Z4</accession>
<sequence length="91" mass="10004">MDQRVIRGLPREMSIDDVKEGLVSQGIADAEDHQEAPSALPRQDEDAGKASRDPEAGHAHGQLREEEKVHRAQPMLPLPAVRAHTAELPSR</sequence>
<feature type="compositionally biased region" description="Basic and acidic residues" evidence="1">
    <location>
        <begin position="42"/>
        <end position="70"/>
    </location>
</feature>
<gene>
    <name evidence="2" type="ORF">ACAOBT_LOCUS19584</name>
</gene>
<dbReference type="EMBL" id="CAKOFQ010007084">
    <property type="protein sequence ID" value="CAH1990318.1"/>
    <property type="molecule type" value="Genomic_DNA"/>
</dbReference>
<evidence type="ECO:0000256" key="1">
    <source>
        <dbReference type="SAM" id="MobiDB-lite"/>
    </source>
</evidence>
<name>A0A9P0L3Z4_ACAOB</name>
<dbReference type="Proteomes" id="UP001152888">
    <property type="component" value="Unassembled WGS sequence"/>
</dbReference>
<keyword evidence="3" id="KW-1185">Reference proteome</keyword>
<organism evidence="2 3">
    <name type="scientific">Acanthoscelides obtectus</name>
    <name type="common">Bean weevil</name>
    <name type="synonym">Bruchus obtectus</name>
    <dbReference type="NCBI Taxonomy" id="200917"/>
    <lineage>
        <taxon>Eukaryota</taxon>
        <taxon>Metazoa</taxon>
        <taxon>Ecdysozoa</taxon>
        <taxon>Arthropoda</taxon>
        <taxon>Hexapoda</taxon>
        <taxon>Insecta</taxon>
        <taxon>Pterygota</taxon>
        <taxon>Neoptera</taxon>
        <taxon>Endopterygota</taxon>
        <taxon>Coleoptera</taxon>
        <taxon>Polyphaga</taxon>
        <taxon>Cucujiformia</taxon>
        <taxon>Chrysomeloidea</taxon>
        <taxon>Chrysomelidae</taxon>
        <taxon>Bruchinae</taxon>
        <taxon>Bruchini</taxon>
        <taxon>Acanthoscelides</taxon>
    </lineage>
</organism>